<name>A0A3M2JT98_9CELL</name>
<proteinExistence type="predicted"/>
<organism evidence="1 2">
    <name type="scientific">Cellulomonas triticagri</name>
    <dbReference type="NCBI Taxonomy" id="2483352"/>
    <lineage>
        <taxon>Bacteria</taxon>
        <taxon>Bacillati</taxon>
        <taxon>Actinomycetota</taxon>
        <taxon>Actinomycetes</taxon>
        <taxon>Micrococcales</taxon>
        <taxon>Cellulomonadaceae</taxon>
        <taxon>Cellulomonas</taxon>
    </lineage>
</organism>
<keyword evidence="2" id="KW-1185">Reference proteome</keyword>
<dbReference type="EMBL" id="RFFI01000015">
    <property type="protein sequence ID" value="RMI13458.1"/>
    <property type="molecule type" value="Genomic_DNA"/>
</dbReference>
<dbReference type="Proteomes" id="UP000269289">
    <property type="component" value="Unassembled WGS sequence"/>
</dbReference>
<protein>
    <submittedName>
        <fullName evidence="1">Uncharacterized protein</fullName>
    </submittedName>
</protein>
<accession>A0A3M2JT98</accession>
<gene>
    <name evidence="1" type="ORF">EBM89_04385</name>
</gene>
<dbReference type="AlphaFoldDB" id="A0A3M2JT98"/>
<sequence length="97" mass="9673">MLGVTVLGVVALAACSAPGDLEISNTGPEDVVVVVDGQEHDVTGDGGVLLLENGCTDGDVVVRRASGVETVLPGPVCPPDRVLVGETVAEVRPPSGT</sequence>
<reference evidence="1 2" key="1">
    <citation type="submission" date="2018-10" db="EMBL/GenBank/DDBJ databases">
        <title>Isolation, diversity and antifungal activity of actinobacteria from wheat.</title>
        <authorList>
            <person name="Han C."/>
        </authorList>
    </citation>
    <scope>NUCLEOTIDE SEQUENCE [LARGE SCALE GENOMIC DNA]</scope>
    <source>
        <strain evidence="1 2">NEAU-YY56</strain>
    </source>
</reference>
<comment type="caution">
    <text evidence="1">The sequence shown here is derived from an EMBL/GenBank/DDBJ whole genome shotgun (WGS) entry which is preliminary data.</text>
</comment>
<evidence type="ECO:0000313" key="2">
    <source>
        <dbReference type="Proteomes" id="UP000269289"/>
    </source>
</evidence>
<evidence type="ECO:0000313" key="1">
    <source>
        <dbReference type="EMBL" id="RMI13458.1"/>
    </source>
</evidence>